<evidence type="ECO:0000313" key="1">
    <source>
        <dbReference type="EMBL" id="MDQ0466250.1"/>
    </source>
</evidence>
<gene>
    <name evidence="1" type="ORF">QO010_004043</name>
</gene>
<reference evidence="1 2" key="1">
    <citation type="submission" date="2023-07" db="EMBL/GenBank/DDBJ databases">
        <title>Genomic Encyclopedia of Type Strains, Phase IV (KMG-IV): sequencing the most valuable type-strain genomes for metagenomic binning, comparative biology and taxonomic classification.</title>
        <authorList>
            <person name="Goeker M."/>
        </authorList>
    </citation>
    <scope>NUCLEOTIDE SEQUENCE [LARGE SCALE GENOMIC DNA]</scope>
    <source>
        <strain evidence="1 2">DSM 18695</strain>
    </source>
</reference>
<name>A0ABU0IW68_9CAUL</name>
<keyword evidence="2" id="KW-1185">Reference proteome</keyword>
<sequence length="36" mass="3884">MSTPQLCGCGVRKNRNEQLGYAASRSASSSPSEPKW</sequence>
<accession>A0ABU0IW68</accession>
<dbReference type="Proteomes" id="UP001228905">
    <property type="component" value="Unassembled WGS sequence"/>
</dbReference>
<dbReference type="EMBL" id="JAUSVS010000010">
    <property type="protein sequence ID" value="MDQ0466250.1"/>
    <property type="molecule type" value="Genomic_DNA"/>
</dbReference>
<evidence type="ECO:0000313" key="2">
    <source>
        <dbReference type="Proteomes" id="UP001228905"/>
    </source>
</evidence>
<protein>
    <submittedName>
        <fullName evidence="1">Uncharacterized protein</fullName>
    </submittedName>
</protein>
<organism evidence="1 2">
    <name type="scientific">Caulobacter ginsengisoli</name>
    <dbReference type="NCBI Taxonomy" id="400775"/>
    <lineage>
        <taxon>Bacteria</taxon>
        <taxon>Pseudomonadati</taxon>
        <taxon>Pseudomonadota</taxon>
        <taxon>Alphaproteobacteria</taxon>
        <taxon>Caulobacterales</taxon>
        <taxon>Caulobacteraceae</taxon>
        <taxon>Caulobacter</taxon>
    </lineage>
</organism>
<proteinExistence type="predicted"/>
<comment type="caution">
    <text evidence="1">The sequence shown here is derived from an EMBL/GenBank/DDBJ whole genome shotgun (WGS) entry which is preliminary data.</text>
</comment>